<dbReference type="InterPro" id="IPR019351">
    <property type="entry name" value="DUF2039"/>
</dbReference>
<dbReference type="PANTHER" id="PTHR22876:SF5">
    <property type="entry name" value="CHROMOSOME 9 OPEN READING FRAME 85"/>
    <property type="match status" value="1"/>
</dbReference>
<comment type="caution">
    <text evidence="1">The sequence shown here is derived from an EMBL/GenBank/DDBJ whole genome shotgun (WGS) entry which is preliminary data.</text>
</comment>
<proteinExistence type="predicted"/>
<sequence length="120" mass="13610">MRLAVSTYIPMVDPANSSKSLYGDKRQGGQRYQNSFVYKNNDPAKQKIAQLPARGLCKRCRDIIDWRKKFGKYKPLTQKKTCLSCHQRSITDAYHVLCLACAAAKDVCAKCQQNEQVLPP</sequence>
<dbReference type="AlphaFoldDB" id="A0A507CMB0"/>
<name>A0A507CMB0_9FUNG</name>
<dbReference type="InterPro" id="IPR036280">
    <property type="entry name" value="Multihaem_cyt_sf"/>
</dbReference>
<accession>A0A507CMB0</accession>
<dbReference type="Pfam" id="PF10217">
    <property type="entry name" value="DUF2039"/>
    <property type="match status" value="1"/>
</dbReference>
<reference evidence="1 2" key="1">
    <citation type="journal article" date="2019" name="Sci. Rep.">
        <title>Comparative genomics of chytrid fungi reveal insights into the obligate biotrophic and pathogenic lifestyle of Synchytrium endobioticum.</title>
        <authorList>
            <person name="van de Vossenberg B.T.L.H."/>
            <person name="Warris S."/>
            <person name="Nguyen H.D.T."/>
            <person name="van Gent-Pelzer M.P.E."/>
            <person name="Joly D.L."/>
            <person name="van de Geest H.C."/>
            <person name="Bonants P.J.M."/>
            <person name="Smith D.S."/>
            <person name="Levesque C.A."/>
            <person name="van der Lee T.A.J."/>
        </authorList>
    </citation>
    <scope>NUCLEOTIDE SEQUENCE [LARGE SCALE GENOMIC DNA]</scope>
    <source>
        <strain evidence="1 2">MB42</strain>
    </source>
</reference>
<dbReference type="EMBL" id="QEAN01000341">
    <property type="protein sequence ID" value="TPX39745.1"/>
    <property type="molecule type" value="Genomic_DNA"/>
</dbReference>
<evidence type="ECO:0000313" key="2">
    <source>
        <dbReference type="Proteomes" id="UP000317494"/>
    </source>
</evidence>
<dbReference type="Proteomes" id="UP000317494">
    <property type="component" value="Unassembled WGS sequence"/>
</dbReference>
<evidence type="ECO:0000313" key="1">
    <source>
        <dbReference type="EMBL" id="TPX39745.1"/>
    </source>
</evidence>
<protein>
    <submittedName>
        <fullName evidence="1">Uncharacterized protein</fullName>
    </submittedName>
</protein>
<dbReference type="VEuPathDB" id="FungiDB:SeMB42_g06267"/>
<keyword evidence="2" id="KW-1185">Reference proteome</keyword>
<dbReference type="STRING" id="286115.A0A507CMB0"/>
<organism evidence="1 2">
    <name type="scientific">Synchytrium endobioticum</name>
    <dbReference type="NCBI Taxonomy" id="286115"/>
    <lineage>
        <taxon>Eukaryota</taxon>
        <taxon>Fungi</taxon>
        <taxon>Fungi incertae sedis</taxon>
        <taxon>Chytridiomycota</taxon>
        <taxon>Chytridiomycota incertae sedis</taxon>
        <taxon>Chytridiomycetes</taxon>
        <taxon>Synchytriales</taxon>
        <taxon>Synchytriaceae</taxon>
        <taxon>Synchytrium</taxon>
    </lineage>
</organism>
<dbReference type="SUPFAM" id="SSF48695">
    <property type="entry name" value="Multiheme cytochromes"/>
    <property type="match status" value="1"/>
</dbReference>
<gene>
    <name evidence="1" type="ORF">SeMB42_g06267</name>
</gene>
<dbReference type="PANTHER" id="PTHR22876">
    <property type="entry name" value="ZGC:101016"/>
    <property type="match status" value="1"/>
</dbReference>